<reference evidence="2" key="1">
    <citation type="journal article" date="2023" name="Nat. Plants">
        <title>Single-cell RNA sequencing provides a high-resolution roadmap for understanding the multicellular compartmentation of specialized metabolism.</title>
        <authorList>
            <person name="Sun S."/>
            <person name="Shen X."/>
            <person name="Li Y."/>
            <person name="Li Y."/>
            <person name="Wang S."/>
            <person name="Li R."/>
            <person name="Zhang H."/>
            <person name="Shen G."/>
            <person name="Guo B."/>
            <person name="Wei J."/>
            <person name="Xu J."/>
            <person name="St-Pierre B."/>
            <person name="Chen S."/>
            <person name="Sun C."/>
        </authorList>
    </citation>
    <scope>NUCLEOTIDE SEQUENCE [LARGE SCALE GENOMIC DNA]</scope>
</reference>
<evidence type="ECO:0000313" key="2">
    <source>
        <dbReference type="Proteomes" id="UP001060085"/>
    </source>
</evidence>
<comment type="caution">
    <text evidence="1">The sequence shown here is derived from an EMBL/GenBank/DDBJ whole genome shotgun (WGS) entry which is preliminary data.</text>
</comment>
<sequence length="184" mass="19866">MAFPLKRAITTAAASSSSAICNKFHQSKALAIRFSFSSITTSSESESIIKGKGSGSGNVDGDGEGDPPVIVKGSPQKFKMENPFQLRGPKDVVSVDELKDNSGILVRVTLPGVGKGGFKVWAENNTVFFAGRGDIEYKDEETGRDYGGSLEFNPEFNKVDEVKAEMKNGILRMIIPNVTKEENK</sequence>
<dbReference type="EMBL" id="CM044707">
    <property type="protein sequence ID" value="KAI5655697.1"/>
    <property type="molecule type" value="Genomic_DNA"/>
</dbReference>
<dbReference type="Proteomes" id="UP001060085">
    <property type="component" value="Linkage Group LG07"/>
</dbReference>
<name>A0ACC0A6X4_CATRO</name>
<organism evidence="1 2">
    <name type="scientific">Catharanthus roseus</name>
    <name type="common">Madagascar periwinkle</name>
    <name type="synonym">Vinca rosea</name>
    <dbReference type="NCBI Taxonomy" id="4058"/>
    <lineage>
        <taxon>Eukaryota</taxon>
        <taxon>Viridiplantae</taxon>
        <taxon>Streptophyta</taxon>
        <taxon>Embryophyta</taxon>
        <taxon>Tracheophyta</taxon>
        <taxon>Spermatophyta</taxon>
        <taxon>Magnoliopsida</taxon>
        <taxon>eudicotyledons</taxon>
        <taxon>Gunneridae</taxon>
        <taxon>Pentapetalae</taxon>
        <taxon>asterids</taxon>
        <taxon>lamiids</taxon>
        <taxon>Gentianales</taxon>
        <taxon>Apocynaceae</taxon>
        <taxon>Rauvolfioideae</taxon>
        <taxon>Vinceae</taxon>
        <taxon>Catharanthinae</taxon>
        <taxon>Catharanthus</taxon>
    </lineage>
</organism>
<protein>
    <submittedName>
        <fullName evidence="1">Uncharacterized protein</fullName>
    </submittedName>
</protein>
<evidence type="ECO:0000313" key="1">
    <source>
        <dbReference type="EMBL" id="KAI5655697.1"/>
    </source>
</evidence>
<keyword evidence="2" id="KW-1185">Reference proteome</keyword>
<accession>A0ACC0A6X4</accession>
<gene>
    <name evidence="1" type="ORF">M9H77_32884</name>
</gene>
<proteinExistence type="predicted"/>